<protein>
    <submittedName>
        <fullName evidence="1">Uncharacterized protein</fullName>
    </submittedName>
</protein>
<proteinExistence type="predicted"/>
<evidence type="ECO:0000313" key="2">
    <source>
        <dbReference type="Proteomes" id="UP000178720"/>
    </source>
</evidence>
<comment type="caution">
    <text evidence="1">The sequence shown here is derived from an EMBL/GenBank/DDBJ whole genome shotgun (WGS) entry which is preliminary data.</text>
</comment>
<name>A0A1F4Y5C7_9BACT</name>
<evidence type="ECO:0000313" key="1">
    <source>
        <dbReference type="EMBL" id="OGC89078.1"/>
    </source>
</evidence>
<dbReference type="AlphaFoldDB" id="A0A1F4Y5C7"/>
<dbReference type="EMBL" id="MEWV01000001">
    <property type="protein sequence ID" value="OGC89078.1"/>
    <property type="molecule type" value="Genomic_DNA"/>
</dbReference>
<sequence>MERWFAKKEVAKKGVQTLRPDYKPPKRPIFQCTCGGQKERVPGSAKWKCVSPQHLKNLEAKRVAAVIKEAQEGASQQQGPK</sequence>
<organism evidence="1 2">
    <name type="scientific">Candidatus Adlerbacteria bacterium RIFCSPHIGHO2_02_FULL_54_18</name>
    <dbReference type="NCBI Taxonomy" id="1797241"/>
    <lineage>
        <taxon>Bacteria</taxon>
        <taxon>Candidatus Adleribacteriota</taxon>
    </lineage>
</organism>
<accession>A0A1F4Y5C7</accession>
<reference evidence="1 2" key="1">
    <citation type="journal article" date="2016" name="Nat. Commun.">
        <title>Thousands of microbial genomes shed light on interconnected biogeochemical processes in an aquifer system.</title>
        <authorList>
            <person name="Anantharaman K."/>
            <person name="Brown C.T."/>
            <person name="Hug L.A."/>
            <person name="Sharon I."/>
            <person name="Castelle C.J."/>
            <person name="Probst A.J."/>
            <person name="Thomas B.C."/>
            <person name="Singh A."/>
            <person name="Wilkins M.J."/>
            <person name="Karaoz U."/>
            <person name="Brodie E.L."/>
            <person name="Williams K.H."/>
            <person name="Hubbard S.S."/>
            <person name="Banfield J.F."/>
        </authorList>
    </citation>
    <scope>NUCLEOTIDE SEQUENCE [LARGE SCALE GENOMIC DNA]</scope>
</reference>
<dbReference type="Proteomes" id="UP000178720">
    <property type="component" value="Unassembled WGS sequence"/>
</dbReference>
<gene>
    <name evidence="1" type="ORF">A3D70_01660</name>
</gene>